<organism evidence="4 5">
    <name type="scientific">Loigolactobacillus coryniformis subsp. coryniformis KCTC 3167 = DSM 20001</name>
    <dbReference type="NCBI Taxonomy" id="913848"/>
    <lineage>
        <taxon>Bacteria</taxon>
        <taxon>Bacillati</taxon>
        <taxon>Bacillota</taxon>
        <taxon>Bacilli</taxon>
        <taxon>Lactobacillales</taxon>
        <taxon>Lactobacillaceae</taxon>
        <taxon>Loigolactobacillus</taxon>
    </lineage>
</organism>
<protein>
    <submittedName>
        <fullName evidence="4">Transcription regulator</fullName>
    </submittedName>
</protein>
<dbReference type="Pfam" id="PF03816">
    <property type="entry name" value="LytR_cpsA_psr"/>
    <property type="match status" value="1"/>
</dbReference>
<dbReference type="InterPro" id="IPR050922">
    <property type="entry name" value="LytR/CpsA/Psr_CW_biosynth"/>
</dbReference>
<dbReference type="Proteomes" id="UP000051181">
    <property type="component" value="Unassembled WGS sequence"/>
</dbReference>
<evidence type="ECO:0000256" key="1">
    <source>
        <dbReference type="ARBA" id="ARBA00006068"/>
    </source>
</evidence>
<dbReference type="PATRIC" id="fig|913848.6.peg.166"/>
<evidence type="ECO:0000313" key="4">
    <source>
        <dbReference type="EMBL" id="KRK14132.1"/>
    </source>
</evidence>
<sequence length="357" mass="39428">MDQNTRRDERSTKKHKHLGLKITLAVVALLVIGIGAVFGMMWNQTQSTFNKIYDSDGTKHDTTIKQKKPFSILLLGADTGADGRISRGNSDTIMVVTINPNTHKTVVTSVARDTLAEMVGTKSLNVQKLNAAYNIGESKMAKASVKKLLNVPINYYAAINMGGLEKIVDAVDGVTITSSMNVTFDGITITKGKHHLNGKQALAYSRMRYQDPRGDYGRQMRQQQVMMAVLKKLATPSGITKYSALMKTLEPYLRTDITLDDAMKLATDYRSNLDNVSSKQLTEKSAMINGSSYQVPSTETLQSVSDELRTQLGLSKETLSNQNTRLNKLNAAFFNDESSTTYNTDGAVTQYYTNTTY</sequence>
<proteinExistence type="inferred from homology"/>
<reference evidence="4 5" key="1">
    <citation type="journal article" date="2015" name="Genome Announc.">
        <title>Expanding the biotechnology potential of lactobacilli through comparative genomics of 213 strains and associated genera.</title>
        <authorList>
            <person name="Sun Z."/>
            <person name="Harris H.M."/>
            <person name="McCann A."/>
            <person name="Guo C."/>
            <person name="Argimon S."/>
            <person name="Zhang W."/>
            <person name="Yang X."/>
            <person name="Jeffery I.B."/>
            <person name="Cooney J.C."/>
            <person name="Kagawa T.F."/>
            <person name="Liu W."/>
            <person name="Song Y."/>
            <person name="Salvetti E."/>
            <person name="Wrobel A."/>
            <person name="Rasinkangas P."/>
            <person name="Parkhill J."/>
            <person name="Rea M.C."/>
            <person name="O'Sullivan O."/>
            <person name="Ritari J."/>
            <person name="Douillard F.P."/>
            <person name="Paul Ross R."/>
            <person name="Yang R."/>
            <person name="Briner A.E."/>
            <person name="Felis G.E."/>
            <person name="de Vos W.M."/>
            <person name="Barrangou R."/>
            <person name="Klaenhammer T.R."/>
            <person name="Caufield P.W."/>
            <person name="Cui Y."/>
            <person name="Zhang H."/>
            <person name="O'Toole P.W."/>
        </authorList>
    </citation>
    <scope>NUCLEOTIDE SEQUENCE [LARGE SCALE GENOMIC DNA]</scope>
    <source>
        <strain evidence="4 5">DSM 20001</strain>
    </source>
</reference>
<dbReference type="RefSeq" id="WP_010010522.1">
    <property type="nucleotide sequence ID" value="NZ_AZCN01000103.1"/>
</dbReference>
<comment type="similarity">
    <text evidence="1">Belongs to the LytR/CpsA/Psr (LCP) family.</text>
</comment>
<dbReference type="eggNOG" id="COG1316">
    <property type="taxonomic scope" value="Bacteria"/>
</dbReference>
<accession>A0A0R1F512</accession>
<evidence type="ECO:0000259" key="3">
    <source>
        <dbReference type="Pfam" id="PF03816"/>
    </source>
</evidence>
<dbReference type="GeneID" id="65915688"/>
<feature type="transmembrane region" description="Helical" evidence="2">
    <location>
        <begin position="20"/>
        <end position="42"/>
    </location>
</feature>
<dbReference type="EMBL" id="AZCN01000103">
    <property type="protein sequence ID" value="KRK14132.1"/>
    <property type="molecule type" value="Genomic_DNA"/>
</dbReference>
<evidence type="ECO:0000256" key="2">
    <source>
        <dbReference type="SAM" id="Phobius"/>
    </source>
</evidence>
<dbReference type="AlphaFoldDB" id="A0A0R1F512"/>
<dbReference type="PANTHER" id="PTHR33392">
    <property type="entry name" value="POLYISOPRENYL-TEICHOIC ACID--PEPTIDOGLYCAN TEICHOIC ACID TRANSFERASE TAGU"/>
    <property type="match status" value="1"/>
</dbReference>
<name>A0A0R1F512_9LACO</name>
<comment type="caution">
    <text evidence="4">The sequence shown here is derived from an EMBL/GenBank/DDBJ whole genome shotgun (WGS) entry which is preliminary data.</text>
</comment>
<dbReference type="NCBIfam" id="TIGR00350">
    <property type="entry name" value="lytR_cpsA_psr"/>
    <property type="match status" value="1"/>
</dbReference>
<dbReference type="PANTHER" id="PTHR33392:SF6">
    <property type="entry name" value="POLYISOPRENYL-TEICHOIC ACID--PEPTIDOGLYCAN TEICHOIC ACID TRANSFERASE TAGU"/>
    <property type="match status" value="1"/>
</dbReference>
<dbReference type="Gene3D" id="3.40.630.190">
    <property type="entry name" value="LCP protein"/>
    <property type="match status" value="1"/>
</dbReference>
<dbReference type="InterPro" id="IPR004474">
    <property type="entry name" value="LytR_CpsA_psr"/>
</dbReference>
<evidence type="ECO:0000313" key="5">
    <source>
        <dbReference type="Proteomes" id="UP000051181"/>
    </source>
</evidence>
<keyword evidence="2" id="KW-0812">Transmembrane</keyword>
<keyword evidence="2" id="KW-0472">Membrane</keyword>
<feature type="domain" description="Cell envelope-related transcriptional attenuator" evidence="3">
    <location>
        <begin position="89"/>
        <end position="234"/>
    </location>
</feature>
<keyword evidence="2" id="KW-1133">Transmembrane helix</keyword>
<gene>
    <name evidence="4" type="ORF">FD22_GL000168</name>
</gene>